<dbReference type="RefSeq" id="WP_254572096.1">
    <property type="nucleotide sequence ID" value="NZ_CP098502.1"/>
</dbReference>
<gene>
    <name evidence="1" type="ORF">NBH00_04180</name>
</gene>
<name>A0ABY5DXQ0_9ACTN</name>
<sequence>MDQGLGVMEVGVAEAVRADFPQLRLWAGWVAVPPGRKSSPGLLDRLADVDDRARGLPTGRLRTDPVAASYRAFARQIGLDPDAERNPLEQLAIERLRVGRLPSGGPLADAMTVAMLETGVPLWAVASERATGWLSVDADDEGRLVIAENGRPLVPLMASPGEELRPPIHRRTPSTAVVYALQVGKVPTSTVEEAFWHLQAGVADQEIAR</sequence>
<protein>
    <submittedName>
        <fullName evidence="1">Uncharacterized protein</fullName>
    </submittedName>
</protein>
<evidence type="ECO:0000313" key="1">
    <source>
        <dbReference type="EMBL" id="UTI65415.1"/>
    </source>
</evidence>
<accession>A0ABY5DXQ0</accession>
<dbReference type="Proteomes" id="UP001056035">
    <property type="component" value="Chromosome"/>
</dbReference>
<proteinExistence type="predicted"/>
<reference evidence="1 2" key="1">
    <citation type="submission" date="2022-06" db="EMBL/GenBank/DDBJ databases">
        <title>Paraconexibacter antarcticus.</title>
        <authorList>
            <person name="Kim C.S."/>
        </authorList>
    </citation>
    <scope>NUCLEOTIDE SEQUENCE [LARGE SCALE GENOMIC DNA]</scope>
    <source>
        <strain evidence="1 2">02-257</strain>
    </source>
</reference>
<keyword evidence="2" id="KW-1185">Reference proteome</keyword>
<organism evidence="1 2">
    <name type="scientific">Paraconexibacter antarcticus</name>
    <dbReference type="NCBI Taxonomy" id="2949664"/>
    <lineage>
        <taxon>Bacteria</taxon>
        <taxon>Bacillati</taxon>
        <taxon>Actinomycetota</taxon>
        <taxon>Thermoleophilia</taxon>
        <taxon>Solirubrobacterales</taxon>
        <taxon>Paraconexibacteraceae</taxon>
        <taxon>Paraconexibacter</taxon>
    </lineage>
</organism>
<dbReference type="EMBL" id="CP098502">
    <property type="protein sequence ID" value="UTI65415.1"/>
    <property type="molecule type" value="Genomic_DNA"/>
</dbReference>
<evidence type="ECO:0000313" key="2">
    <source>
        <dbReference type="Proteomes" id="UP001056035"/>
    </source>
</evidence>